<evidence type="ECO:0000256" key="2">
    <source>
        <dbReference type="ARBA" id="ARBA00004441"/>
    </source>
</evidence>
<keyword evidence="16" id="KW-1185">Reference proteome</keyword>
<keyword evidence="6" id="KW-0150">Chloroplast</keyword>
<comment type="function">
    <text evidence="13">Voltage-dependent rectifying anion channel that facilitates the translocation between chloroplast and cytoplasm of phosphorylated carbohydrates such as triosephosphate, 3-phosphoglycerate and inorganic phosphate (Pi) depending of ATP to triosephosphate ratio in the plastidial intermembrane space; in high triosephosphate/ATP conditions (e.g. photosynthesis), export of triosphosphate from chloroplast (outward rectifying channels), but in high ATP/triosephosphate conditions (e.g. dark phase), import of phosphosolutes (inward rectifying channels).</text>
</comment>
<reference evidence="15 16" key="1">
    <citation type="submission" date="2018-04" db="EMBL/GenBank/DDBJ databases">
        <title>WGS assembly of Panicum hallii var. hallii HAL2.</title>
        <authorList>
            <person name="Lovell J."/>
            <person name="Jenkins J."/>
            <person name="Lowry D."/>
            <person name="Mamidi S."/>
            <person name="Sreedasyam A."/>
            <person name="Weng X."/>
            <person name="Barry K."/>
            <person name="Bonette J."/>
            <person name="Campitelli B."/>
            <person name="Daum C."/>
            <person name="Gordon S."/>
            <person name="Gould B."/>
            <person name="Lipzen A."/>
            <person name="MacQueen A."/>
            <person name="Palacio-Mejia J."/>
            <person name="Plott C."/>
            <person name="Shakirov E."/>
            <person name="Shu S."/>
            <person name="Yoshinaga Y."/>
            <person name="Zane M."/>
            <person name="Rokhsar D."/>
            <person name="Grimwood J."/>
            <person name="Schmutz J."/>
            <person name="Juenger T."/>
        </authorList>
    </citation>
    <scope>NUCLEOTIDE SEQUENCE [LARGE SCALE GENOMIC DNA]</scope>
    <source>
        <strain evidence="16">cv. HAL2</strain>
    </source>
</reference>
<evidence type="ECO:0000256" key="3">
    <source>
        <dbReference type="ARBA" id="ARBA00009945"/>
    </source>
</evidence>
<evidence type="ECO:0000256" key="1">
    <source>
        <dbReference type="ARBA" id="ARBA00004396"/>
    </source>
</evidence>
<dbReference type="GO" id="GO:0034426">
    <property type="term" value="C:etioplast membrane"/>
    <property type="evidence" value="ECO:0007669"/>
    <property type="project" value="UniProtKB-SubCell"/>
</dbReference>
<dbReference type="Gramene" id="PUZ78418">
    <property type="protein sequence ID" value="PUZ78418"/>
    <property type="gene ID" value="GQ55_1G451100"/>
</dbReference>
<evidence type="ECO:0008006" key="17">
    <source>
        <dbReference type="Google" id="ProtNLM"/>
    </source>
</evidence>
<keyword evidence="12" id="KW-0472">Membrane</keyword>
<sequence>MGPMSPLRRRRFLSLPPTSPSRRRPESIESRRRLVSFSPPQSASALCCCAPSPPSLLLVLFKSQTNPLMETSLRLRGGGGLRIHAKEKLPLGYNSLIQAHGEIDASTAGAAAPSYLALFVRQFYPQLSANAGVGVHLHKGDDLTYNLRAKKALPFTSNGLLGLNLKGRLLTDTEFKPKKRTGAVELAWTILDLRKGQDVRLKLGYEFYDKVPYLQLRENNWTLNAYMDGKWDVRFDM</sequence>
<keyword evidence="8" id="KW-0812">Transmembrane</keyword>
<feature type="region of interest" description="Disordered" evidence="14">
    <location>
        <begin position="1"/>
        <end position="34"/>
    </location>
</feature>
<organism evidence="15 16">
    <name type="scientific">Panicum hallii var. hallii</name>
    <dbReference type="NCBI Taxonomy" id="1504633"/>
    <lineage>
        <taxon>Eukaryota</taxon>
        <taxon>Viridiplantae</taxon>
        <taxon>Streptophyta</taxon>
        <taxon>Embryophyta</taxon>
        <taxon>Tracheophyta</taxon>
        <taxon>Spermatophyta</taxon>
        <taxon>Magnoliopsida</taxon>
        <taxon>Liliopsida</taxon>
        <taxon>Poales</taxon>
        <taxon>Poaceae</taxon>
        <taxon>PACMAD clade</taxon>
        <taxon>Panicoideae</taxon>
        <taxon>Panicodae</taxon>
        <taxon>Paniceae</taxon>
        <taxon>Panicinae</taxon>
        <taxon>Panicum</taxon>
        <taxon>Panicum sect. Panicum</taxon>
    </lineage>
</organism>
<evidence type="ECO:0000256" key="12">
    <source>
        <dbReference type="ARBA" id="ARBA00023136"/>
    </source>
</evidence>
<dbReference type="InterPro" id="IPR034575">
    <property type="entry name" value="OEP21"/>
</dbReference>
<dbReference type="STRING" id="1504633.A0A2T7FEA0"/>
<proteinExistence type="inferred from homology"/>
<evidence type="ECO:0000256" key="9">
    <source>
        <dbReference type="ARBA" id="ARBA00022805"/>
    </source>
</evidence>
<evidence type="ECO:0000256" key="11">
    <source>
        <dbReference type="ARBA" id="ARBA00023114"/>
    </source>
</evidence>
<evidence type="ECO:0000256" key="7">
    <source>
        <dbReference type="ARBA" id="ARBA00022640"/>
    </source>
</evidence>
<name>A0A2T7FEA0_9POAL</name>
<dbReference type="PANTHER" id="PTHR35993">
    <property type="entry name" value="OUTER ENVELOPE PORE PROTEIN 21B, CHLOROPLASTIC"/>
    <property type="match status" value="1"/>
</dbReference>
<dbReference type="PANTHER" id="PTHR35993:SF1">
    <property type="entry name" value="OUTER ENVELOPE PORE PROTEIN 21B, CHLOROPLASTIC"/>
    <property type="match status" value="1"/>
</dbReference>
<gene>
    <name evidence="15" type="ORF">GQ55_1G451100</name>
</gene>
<evidence type="ECO:0000256" key="10">
    <source>
        <dbReference type="ARBA" id="ARBA00023065"/>
    </source>
</evidence>
<keyword evidence="5" id="KW-1134">Transmembrane beta strand</keyword>
<evidence type="ECO:0000313" key="16">
    <source>
        <dbReference type="Proteomes" id="UP000244336"/>
    </source>
</evidence>
<comment type="subcellular location">
    <subcellularLocation>
        <location evidence="1">Plastid</location>
        <location evidence="1">Chloroplast outer membrane</location>
        <topology evidence="1">Multi-pass membrane protein</topology>
    </subcellularLocation>
    <subcellularLocation>
        <location evidence="2">Plastid</location>
        <location evidence="2">Etioplast membrane</location>
        <topology evidence="2">Multi-pass membrane protein</topology>
    </subcellularLocation>
</comment>
<protein>
    <recommendedName>
        <fullName evidence="17">Outer envelope pore protein 21, chloroplastic</fullName>
    </recommendedName>
</protein>
<evidence type="ECO:0000256" key="5">
    <source>
        <dbReference type="ARBA" id="ARBA00022452"/>
    </source>
</evidence>
<evidence type="ECO:0000256" key="4">
    <source>
        <dbReference type="ARBA" id="ARBA00022448"/>
    </source>
</evidence>
<dbReference type="Proteomes" id="UP000244336">
    <property type="component" value="Chromosome 1"/>
</dbReference>
<keyword evidence="10" id="KW-0406">Ion transport</keyword>
<evidence type="ECO:0000256" key="14">
    <source>
        <dbReference type="SAM" id="MobiDB-lite"/>
    </source>
</evidence>
<feature type="compositionally biased region" description="Basic and acidic residues" evidence="14">
    <location>
        <begin position="23"/>
        <end position="32"/>
    </location>
</feature>
<keyword evidence="9" id="KW-1002">Plastid outer membrane</keyword>
<dbReference type="GO" id="GO:0015288">
    <property type="term" value="F:porin activity"/>
    <property type="evidence" value="ECO:0007669"/>
    <property type="project" value="UniProtKB-KW"/>
</dbReference>
<dbReference type="GO" id="GO:0008308">
    <property type="term" value="F:voltage-gated monoatomic anion channel activity"/>
    <property type="evidence" value="ECO:0007669"/>
    <property type="project" value="InterPro"/>
</dbReference>
<comment type="similarity">
    <text evidence="3">Belongs to the plastid outer envelope porin OEP21 (TC 1.B.29) family.</text>
</comment>
<dbReference type="GO" id="GO:0044070">
    <property type="term" value="P:regulation of monoatomic anion transport"/>
    <property type="evidence" value="ECO:0007669"/>
    <property type="project" value="InterPro"/>
</dbReference>
<dbReference type="GO" id="GO:0046930">
    <property type="term" value="C:pore complex"/>
    <property type="evidence" value="ECO:0007669"/>
    <property type="project" value="UniProtKB-KW"/>
</dbReference>
<evidence type="ECO:0000256" key="13">
    <source>
        <dbReference type="ARBA" id="ARBA00024941"/>
    </source>
</evidence>
<keyword evidence="11" id="KW-0626">Porin</keyword>
<evidence type="ECO:0000313" key="15">
    <source>
        <dbReference type="EMBL" id="PUZ78418.1"/>
    </source>
</evidence>
<dbReference type="OrthoDB" id="503907at2759"/>
<evidence type="ECO:0000256" key="6">
    <source>
        <dbReference type="ARBA" id="ARBA00022528"/>
    </source>
</evidence>
<keyword evidence="7" id="KW-0934">Plastid</keyword>
<keyword evidence="4" id="KW-0813">Transport</keyword>
<dbReference type="AlphaFoldDB" id="A0A2T7FEA0"/>
<evidence type="ECO:0000256" key="8">
    <source>
        <dbReference type="ARBA" id="ARBA00022692"/>
    </source>
</evidence>
<dbReference type="EMBL" id="CM009749">
    <property type="protein sequence ID" value="PUZ78418.1"/>
    <property type="molecule type" value="Genomic_DNA"/>
</dbReference>
<dbReference type="GO" id="GO:0009707">
    <property type="term" value="C:chloroplast outer membrane"/>
    <property type="evidence" value="ECO:0007669"/>
    <property type="project" value="UniProtKB-SubCell"/>
</dbReference>
<accession>A0A2T7FEA0</accession>